<feature type="signal peptide" evidence="1">
    <location>
        <begin position="1"/>
        <end position="20"/>
    </location>
</feature>
<comment type="caution">
    <text evidence="2">The sequence shown here is derived from an EMBL/GenBank/DDBJ whole genome shotgun (WGS) entry which is preliminary data.</text>
</comment>
<keyword evidence="1" id="KW-0732">Signal</keyword>
<dbReference type="AlphaFoldDB" id="A0A848IKG2"/>
<accession>A0A848IKG2</accession>
<evidence type="ECO:0000313" key="2">
    <source>
        <dbReference type="EMBL" id="NMM01613.1"/>
    </source>
</evidence>
<name>A0A848IKG2_9BURK</name>
<dbReference type="EMBL" id="JABBGJ010000031">
    <property type="protein sequence ID" value="NMM01613.1"/>
    <property type="molecule type" value="Genomic_DNA"/>
</dbReference>
<organism evidence="2 3">
    <name type="scientific">Paraburkholderia polaris</name>
    <dbReference type="NCBI Taxonomy" id="2728848"/>
    <lineage>
        <taxon>Bacteria</taxon>
        <taxon>Pseudomonadati</taxon>
        <taxon>Pseudomonadota</taxon>
        <taxon>Betaproteobacteria</taxon>
        <taxon>Burkholderiales</taxon>
        <taxon>Burkholderiaceae</taxon>
        <taxon>Paraburkholderia</taxon>
    </lineage>
</organism>
<sequence>MMKKTFIAMVLAVTGTEAYAASITLDAGKSLMQQTKDIGASEGYTVLWKLDVYTTAINA</sequence>
<dbReference type="Proteomes" id="UP000544134">
    <property type="component" value="Unassembled WGS sequence"/>
</dbReference>
<evidence type="ECO:0000313" key="3">
    <source>
        <dbReference type="Proteomes" id="UP000544134"/>
    </source>
</evidence>
<dbReference type="RefSeq" id="WP_169488438.1">
    <property type="nucleotide sequence ID" value="NZ_JABBGJ010000031.1"/>
</dbReference>
<reference evidence="2 3" key="1">
    <citation type="submission" date="2020-04" db="EMBL/GenBank/DDBJ databases">
        <title>Paraburkholderia sp. RP-4-7 isolated from soil.</title>
        <authorList>
            <person name="Dahal R.H."/>
        </authorList>
    </citation>
    <scope>NUCLEOTIDE SEQUENCE [LARGE SCALE GENOMIC DNA]</scope>
    <source>
        <strain evidence="2 3">RP-4-7</strain>
    </source>
</reference>
<evidence type="ECO:0000256" key="1">
    <source>
        <dbReference type="SAM" id="SignalP"/>
    </source>
</evidence>
<keyword evidence="3" id="KW-1185">Reference proteome</keyword>
<feature type="chain" id="PRO_5032566926" evidence="1">
    <location>
        <begin position="21"/>
        <end position="59"/>
    </location>
</feature>
<protein>
    <submittedName>
        <fullName evidence="2">Uncharacterized protein</fullName>
    </submittedName>
</protein>
<gene>
    <name evidence="2" type="ORF">HHL24_27200</name>
</gene>
<proteinExistence type="predicted"/>